<proteinExistence type="predicted"/>
<dbReference type="PROSITE" id="PS51186">
    <property type="entry name" value="GNAT"/>
    <property type="match status" value="1"/>
</dbReference>
<dbReference type="PANTHER" id="PTHR43800">
    <property type="entry name" value="PEPTIDYL-LYSINE N-ACETYLTRANSFERASE YJAB"/>
    <property type="match status" value="1"/>
</dbReference>
<feature type="domain" description="N-acetyltransferase" evidence="3">
    <location>
        <begin position="1"/>
        <end position="143"/>
    </location>
</feature>
<dbReference type="Proteomes" id="UP000572212">
    <property type="component" value="Unassembled WGS sequence"/>
</dbReference>
<dbReference type="GO" id="GO:0016747">
    <property type="term" value="F:acyltransferase activity, transferring groups other than amino-acyl groups"/>
    <property type="evidence" value="ECO:0007669"/>
    <property type="project" value="InterPro"/>
</dbReference>
<dbReference type="PANTHER" id="PTHR43800:SF1">
    <property type="entry name" value="PEPTIDYL-LYSINE N-ACETYLTRANSFERASE YJAB"/>
    <property type="match status" value="1"/>
</dbReference>
<dbReference type="Gene3D" id="3.40.630.30">
    <property type="match status" value="1"/>
</dbReference>
<accession>A0A841RIZ7</accession>
<name>A0A841RIZ7_9BACI</name>
<dbReference type="RefSeq" id="WP_184250814.1">
    <property type="nucleotide sequence ID" value="NZ_BAAACU010000003.1"/>
</dbReference>
<evidence type="ECO:0000259" key="3">
    <source>
        <dbReference type="PROSITE" id="PS51186"/>
    </source>
</evidence>
<dbReference type="CDD" id="cd04301">
    <property type="entry name" value="NAT_SF"/>
    <property type="match status" value="1"/>
</dbReference>
<dbReference type="InterPro" id="IPR016181">
    <property type="entry name" value="Acyl_CoA_acyltransferase"/>
</dbReference>
<protein>
    <submittedName>
        <fullName evidence="4">Putative acetyltransferase</fullName>
        <ecNumber evidence="4">2.3.1.-</ecNumber>
    </submittedName>
</protein>
<sequence>MNITKYIESDVNKLIEIWYEGSITAHNFINKDYWKTQQEDMKEKYLPMSETYVIRNEKEVVGFASMVDDYLAALFIDVHHQGHGYGKRLLNFVKEHSNTIQLKVYKKNKNAVNFYLKNGFLISEELIDEPTAEEELLMKWKKV</sequence>
<reference evidence="4 5" key="1">
    <citation type="submission" date="2020-08" db="EMBL/GenBank/DDBJ databases">
        <title>Genomic Encyclopedia of Type Strains, Phase IV (KMG-IV): sequencing the most valuable type-strain genomes for metagenomic binning, comparative biology and taxonomic classification.</title>
        <authorList>
            <person name="Goeker M."/>
        </authorList>
    </citation>
    <scope>NUCLEOTIDE SEQUENCE [LARGE SCALE GENOMIC DNA]</scope>
    <source>
        <strain evidence="4 5">DSM 11805</strain>
    </source>
</reference>
<dbReference type="EMBL" id="JACHON010000025">
    <property type="protein sequence ID" value="MBB6514210.1"/>
    <property type="molecule type" value="Genomic_DNA"/>
</dbReference>
<dbReference type="NCBIfam" id="NF007853">
    <property type="entry name" value="PRK10562.1"/>
    <property type="match status" value="1"/>
</dbReference>
<organism evidence="4 5">
    <name type="scientific">Gracilibacillus halotolerans</name>
    <dbReference type="NCBI Taxonomy" id="74386"/>
    <lineage>
        <taxon>Bacteria</taxon>
        <taxon>Bacillati</taxon>
        <taxon>Bacillota</taxon>
        <taxon>Bacilli</taxon>
        <taxon>Bacillales</taxon>
        <taxon>Bacillaceae</taxon>
        <taxon>Gracilibacillus</taxon>
    </lineage>
</organism>
<dbReference type="InterPro" id="IPR000182">
    <property type="entry name" value="GNAT_dom"/>
</dbReference>
<dbReference type="SUPFAM" id="SSF55729">
    <property type="entry name" value="Acyl-CoA N-acyltransferases (Nat)"/>
    <property type="match status" value="1"/>
</dbReference>
<evidence type="ECO:0000313" key="4">
    <source>
        <dbReference type="EMBL" id="MBB6514210.1"/>
    </source>
</evidence>
<dbReference type="Pfam" id="PF13508">
    <property type="entry name" value="Acetyltransf_7"/>
    <property type="match status" value="1"/>
</dbReference>
<keyword evidence="2 4" id="KW-0012">Acyltransferase</keyword>
<dbReference type="AlphaFoldDB" id="A0A841RIZ7"/>
<gene>
    <name evidence="4" type="ORF">GGQ92_003032</name>
</gene>
<comment type="caution">
    <text evidence="4">The sequence shown here is derived from an EMBL/GenBank/DDBJ whole genome shotgun (WGS) entry which is preliminary data.</text>
</comment>
<evidence type="ECO:0000313" key="5">
    <source>
        <dbReference type="Proteomes" id="UP000572212"/>
    </source>
</evidence>
<dbReference type="EC" id="2.3.1.-" evidence="4"/>
<keyword evidence="5" id="KW-1185">Reference proteome</keyword>
<evidence type="ECO:0000256" key="2">
    <source>
        <dbReference type="ARBA" id="ARBA00023315"/>
    </source>
</evidence>
<evidence type="ECO:0000256" key="1">
    <source>
        <dbReference type="ARBA" id="ARBA00022679"/>
    </source>
</evidence>
<keyword evidence="1 4" id="KW-0808">Transferase</keyword>